<feature type="transmembrane region" description="Helical" evidence="1">
    <location>
        <begin position="12"/>
        <end position="29"/>
    </location>
</feature>
<sequence length="185" mass="21617">MKNKDKARILRRCFFILPLYLTLFIGFNIEFNIRILLFSLIGFTFALFLILLNFRSWRLVLNKDIILSQNLLSISNCASRAIYLILTAIGEELFFRNLFLTVSTPTNKLYMIFISTLCFVTMHINNKTREIQKFDMLLEAVFSIFSGFLYILSNSCVPSIIAHISFNFPYALIDIKYIYCKLKKG</sequence>
<keyword evidence="3" id="KW-0378">Hydrolase</keyword>
<dbReference type="GO" id="GO:0004175">
    <property type="term" value="F:endopeptidase activity"/>
    <property type="evidence" value="ECO:0007669"/>
    <property type="project" value="UniProtKB-ARBA"/>
</dbReference>
<dbReference type="GO" id="GO:0080120">
    <property type="term" value="P:CAAX-box protein maturation"/>
    <property type="evidence" value="ECO:0007669"/>
    <property type="project" value="UniProtKB-ARBA"/>
</dbReference>
<dbReference type="GO" id="GO:0006508">
    <property type="term" value="P:proteolysis"/>
    <property type="evidence" value="ECO:0007669"/>
    <property type="project" value="UniProtKB-KW"/>
</dbReference>
<evidence type="ECO:0000313" key="3">
    <source>
        <dbReference type="EMBL" id="QOW60936.1"/>
    </source>
</evidence>
<proteinExistence type="predicted"/>
<dbReference type="EMBL" id="CP061839">
    <property type="protein sequence ID" value="QOW60936.1"/>
    <property type="molecule type" value="Genomic_DNA"/>
</dbReference>
<evidence type="ECO:0000256" key="1">
    <source>
        <dbReference type="SAM" id="Phobius"/>
    </source>
</evidence>
<keyword evidence="3" id="KW-0645">Protease</keyword>
<dbReference type="GO" id="GO:0008237">
    <property type="term" value="F:metallopeptidase activity"/>
    <property type="evidence" value="ECO:0007669"/>
    <property type="project" value="UniProtKB-KW"/>
</dbReference>
<feature type="transmembrane region" description="Helical" evidence="1">
    <location>
        <begin position="136"/>
        <end position="153"/>
    </location>
</feature>
<organism evidence="3 4">
    <name type="scientific">Treponema pedis</name>
    <dbReference type="NCBI Taxonomy" id="409322"/>
    <lineage>
        <taxon>Bacteria</taxon>
        <taxon>Pseudomonadati</taxon>
        <taxon>Spirochaetota</taxon>
        <taxon>Spirochaetia</taxon>
        <taxon>Spirochaetales</taxon>
        <taxon>Treponemataceae</taxon>
        <taxon>Treponema</taxon>
    </lineage>
</organism>
<feature type="transmembrane region" description="Helical" evidence="1">
    <location>
        <begin position="35"/>
        <end position="54"/>
    </location>
</feature>
<accession>A0A7S7AWS7</accession>
<gene>
    <name evidence="3" type="ORF">IFE08_00465</name>
</gene>
<dbReference type="Pfam" id="PF02517">
    <property type="entry name" value="Rce1-like"/>
    <property type="match status" value="1"/>
</dbReference>
<dbReference type="RefSeq" id="WP_194076375.1">
    <property type="nucleotide sequence ID" value="NZ_CP061839.1"/>
</dbReference>
<keyword evidence="1" id="KW-0472">Membrane</keyword>
<keyword evidence="1" id="KW-0812">Transmembrane</keyword>
<name>A0A7S7AWS7_9SPIR</name>
<dbReference type="Proteomes" id="UP000593915">
    <property type="component" value="Chromosome"/>
</dbReference>
<evidence type="ECO:0000313" key="4">
    <source>
        <dbReference type="Proteomes" id="UP000593915"/>
    </source>
</evidence>
<dbReference type="AlphaFoldDB" id="A0A7S7AWS7"/>
<protein>
    <submittedName>
        <fullName evidence="3">CPBP family intramembrane metalloprotease</fullName>
    </submittedName>
</protein>
<feature type="domain" description="CAAX prenyl protease 2/Lysostaphin resistance protein A-like" evidence="2">
    <location>
        <begin position="81"/>
        <end position="168"/>
    </location>
</feature>
<evidence type="ECO:0000259" key="2">
    <source>
        <dbReference type="Pfam" id="PF02517"/>
    </source>
</evidence>
<feature type="transmembrane region" description="Helical" evidence="1">
    <location>
        <begin position="109"/>
        <end position="124"/>
    </location>
</feature>
<reference evidence="3 4" key="1">
    <citation type="submission" date="2020-09" db="EMBL/GenBank/DDBJ databases">
        <title>Characterization of Treponema spp. from bovine digital dermatitis in Korea.</title>
        <authorList>
            <person name="Espiritu H.M."/>
            <person name="Cho Y.I."/>
            <person name="Mamuad L."/>
        </authorList>
    </citation>
    <scope>NUCLEOTIDE SEQUENCE [LARGE SCALE GENOMIC DNA]</scope>
    <source>
        <strain evidence="3 4">KS1</strain>
    </source>
</reference>
<keyword evidence="3" id="KW-0482">Metalloprotease</keyword>
<dbReference type="InterPro" id="IPR003675">
    <property type="entry name" value="Rce1/LyrA-like_dom"/>
</dbReference>
<feature type="transmembrane region" description="Helical" evidence="1">
    <location>
        <begin position="66"/>
        <end position="89"/>
    </location>
</feature>
<keyword evidence="1" id="KW-1133">Transmembrane helix</keyword>